<protein>
    <submittedName>
        <fullName evidence="1">Uncharacterized protein</fullName>
    </submittedName>
</protein>
<proteinExistence type="predicted"/>
<reference evidence="2" key="1">
    <citation type="journal article" date="2019" name="Int. J. Syst. Evol. Microbiol.">
        <title>The Global Catalogue of Microorganisms (GCM) 10K type strain sequencing project: providing services to taxonomists for standard genome sequencing and annotation.</title>
        <authorList>
            <consortium name="The Broad Institute Genomics Platform"/>
            <consortium name="The Broad Institute Genome Sequencing Center for Infectious Disease"/>
            <person name="Wu L."/>
            <person name="Ma J."/>
        </authorList>
    </citation>
    <scope>NUCLEOTIDE SEQUENCE [LARGE SCALE GENOMIC DNA]</scope>
    <source>
        <strain evidence="2">JCM 31405</strain>
    </source>
</reference>
<evidence type="ECO:0000313" key="1">
    <source>
        <dbReference type="EMBL" id="GGR84411.1"/>
    </source>
</evidence>
<dbReference type="EMBL" id="BMQN01000001">
    <property type="protein sequence ID" value="GGR84411.1"/>
    <property type="molecule type" value="Genomic_DNA"/>
</dbReference>
<evidence type="ECO:0000313" key="2">
    <source>
        <dbReference type="Proteomes" id="UP000644548"/>
    </source>
</evidence>
<gene>
    <name evidence="1" type="ORF">GCM10008960_09320</name>
</gene>
<organism evidence="1 2">
    <name type="scientific">Deinococcus sedimenti</name>
    <dbReference type="NCBI Taxonomy" id="1867090"/>
    <lineage>
        <taxon>Bacteria</taxon>
        <taxon>Thermotogati</taxon>
        <taxon>Deinococcota</taxon>
        <taxon>Deinococci</taxon>
        <taxon>Deinococcales</taxon>
        <taxon>Deinococcaceae</taxon>
        <taxon>Deinococcus</taxon>
    </lineage>
</organism>
<accession>A0ABQ2S233</accession>
<sequence length="61" mass="7151">MIQKFTSNITTRQTESGPVVTETVTVKDEVGRVLRRERSVNGQLLWVTEYKHWEQDTNDDQ</sequence>
<name>A0ABQ2S233_9DEIO</name>
<dbReference type="RefSeq" id="WP_189071932.1">
    <property type="nucleotide sequence ID" value="NZ_BMQN01000001.1"/>
</dbReference>
<dbReference type="Proteomes" id="UP000644548">
    <property type="component" value="Unassembled WGS sequence"/>
</dbReference>
<keyword evidence="2" id="KW-1185">Reference proteome</keyword>
<comment type="caution">
    <text evidence="1">The sequence shown here is derived from an EMBL/GenBank/DDBJ whole genome shotgun (WGS) entry which is preliminary data.</text>
</comment>